<dbReference type="AlphaFoldDB" id="A0AAP0M5V6"/>
<dbReference type="Pfam" id="PF07714">
    <property type="entry name" value="PK_Tyr_Ser-Thr"/>
    <property type="match status" value="1"/>
</dbReference>
<evidence type="ECO:0000256" key="11">
    <source>
        <dbReference type="ARBA" id="ARBA00023136"/>
    </source>
</evidence>
<dbReference type="PROSITE" id="PS50011">
    <property type="entry name" value="PROTEIN_KINASE_DOM"/>
    <property type="match status" value="1"/>
</dbReference>
<dbReference type="InterPro" id="IPR008271">
    <property type="entry name" value="Ser/Thr_kinase_AS"/>
</dbReference>
<dbReference type="SUPFAM" id="SSF56112">
    <property type="entry name" value="Protein kinase-like (PK-like)"/>
    <property type="match status" value="1"/>
</dbReference>
<evidence type="ECO:0000256" key="14">
    <source>
        <dbReference type="ARBA" id="ARBA00048679"/>
    </source>
</evidence>
<comment type="subcellular location">
    <subcellularLocation>
        <location evidence="1">Membrane</location>
        <topology evidence="1">Single-pass type I membrane protein</topology>
    </subcellularLocation>
</comment>
<feature type="binding site" evidence="15">
    <location>
        <position position="502"/>
    </location>
    <ligand>
        <name>ATP</name>
        <dbReference type="ChEBI" id="CHEBI:30616"/>
    </ligand>
</feature>
<keyword evidence="20" id="KW-1185">Reference proteome</keyword>
<feature type="domain" description="Protein kinase" evidence="18">
    <location>
        <begin position="474"/>
        <end position="763"/>
    </location>
</feature>
<feature type="chain" id="PRO_5042902893" description="non-specific serine/threonine protein kinase" evidence="17">
    <location>
        <begin position="33"/>
        <end position="781"/>
    </location>
</feature>
<keyword evidence="4" id="KW-0808">Transferase</keyword>
<evidence type="ECO:0000313" key="19">
    <source>
        <dbReference type="EMBL" id="KAK9194525.1"/>
    </source>
</evidence>
<dbReference type="InterPro" id="IPR001245">
    <property type="entry name" value="Ser-Thr/Tyr_kinase_cat_dom"/>
</dbReference>
<keyword evidence="5 16" id="KW-0812">Transmembrane</keyword>
<evidence type="ECO:0000256" key="5">
    <source>
        <dbReference type="ARBA" id="ARBA00022692"/>
    </source>
</evidence>
<evidence type="ECO:0000256" key="10">
    <source>
        <dbReference type="ARBA" id="ARBA00022989"/>
    </source>
</evidence>
<keyword evidence="11 16" id="KW-0472">Membrane</keyword>
<dbReference type="EC" id="2.7.11.1" evidence="2"/>
<dbReference type="CDD" id="cd14066">
    <property type="entry name" value="STKc_IRAK"/>
    <property type="match status" value="1"/>
</dbReference>
<keyword evidence="9 15" id="KW-0067">ATP-binding</keyword>
<feature type="signal peptide" evidence="17">
    <location>
        <begin position="1"/>
        <end position="32"/>
    </location>
</feature>
<dbReference type="PANTHER" id="PTHR27009">
    <property type="entry name" value="RUST RESISTANCE KINASE LR10-RELATED"/>
    <property type="match status" value="1"/>
</dbReference>
<dbReference type="SMART" id="SM00220">
    <property type="entry name" value="S_TKc"/>
    <property type="match status" value="1"/>
</dbReference>
<dbReference type="GO" id="GO:0004674">
    <property type="term" value="F:protein serine/threonine kinase activity"/>
    <property type="evidence" value="ECO:0007669"/>
    <property type="project" value="UniProtKB-KW"/>
</dbReference>
<evidence type="ECO:0000259" key="18">
    <source>
        <dbReference type="PROSITE" id="PS50011"/>
    </source>
</evidence>
<evidence type="ECO:0000256" key="16">
    <source>
        <dbReference type="SAM" id="Phobius"/>
    </source>
</evidence>
<sequence length="781" mass="88130">MGLHLHLGPSMIGLFFFVINIIFVRVPTPVSADYEEHKNCSAPFRCANRDDIGYPFWGGNRPEYCGYPGFELNCEEDVPEINILNITYKVLKFDNAKRIITVAREDYWDQYCPSNLVDTALNFSLFDYVHATDNLTLYYSCPPNLMNGMSVLSLLDRYEFRCNSDESNAADNYFYSWDVNSVFNKTFTDAVKAYFGSCAKSVLLPLQQPTVESLVKNPASANLTRALQEGFGLQWFPNENLCEKCEQSKGECGYSARTGQFNCYCPDKAYPDSCPPQEGACNASVTFTVPKSVLPIVLGNCLVLEQVLQLKWEVSGWHAISALKLVEGVKQFVTAKRNSLTSRAAQDHSLTRERRLPLVISTSDSLFSHQQQHFQQFFQGMIVQQIYHYYSVLFLNAGIGAGVVGIIVILVILLLVGLRHIRKKKTENDQNVFGFGRFRKKKTENENAEAAFIRNYVSLAPKRYNYSDVKRMTNSFSNKLGQGGFGSVYKGKLPDGRLVAVKVLKNSKVNGEEFINEVASMSRTSHVNVVSFLGFCYEKKKRALIYEFMPNGSLDQFIYDEESSNINRKLEWRTMCQIAVGIARGLEYLHRGCNIRIVHFDIKPHNILLGEDFCPKISDFGLAKLSEKKESFISMLGARGTIGYIAPEVFCRNFGGVSHKSDVYSYGMMILEMVVGRKNAEVKVSLSSEIYFPNSIYKHIEPGNEFQLAGVVTEEEKEMAKKMILVSLWCIQTNPSDRPSMHKVLEMLEGSTEDLQIPPKPSLSSPRRSAQQLSLASLLVD</sequence>
<name>A0AAP0M5V6_9ROSI</name>
<keyword evidence="7 15" id="KW-0547">Nucleotide-binding</keyword>
<evidence type="ECO:0000256" key="9">
    <source>
        <dbReference type="ARBA" id="ARBA00022840"/>
    </source>
</evidence>
<dbReference type="InterPro" id="IPR011009">
    <property type="entry name" value="Kinase-like_dom_sf"/>
</dbReference>
<dbReference type="InterPro" id="IPR000719">
    <property type="entry name" value="Prot_kinase_dom"/>
</dbReference>
<feature type="transmembrane region" description="Helical" evidence="16">
    <location>
        <begin position="389"/>
        <end position="416"/>
    </location>
</feature>
<dbReference type="Gene3D" id="1.10.510.10">
    <property type="entry name" value="Transferase(Phosphotransferase) domain 1"/>
    <property type="match status" value="1"/>
</dbReference>
<dbReference type="Gene3D" id="3.30.200.20">
    <property type="entry name" value="Phosphorylase Kinase, domain 1"/>
    <property type="match status" value="1"/>
</dbReference>
<dbReference type="InterPro" id="IPR017441">
    <property type="entry name" value="Protein_kinase_ATP_BS"/>
</dbReference>
<keyword evidence="12" id="KW-0325">Glycoprotein</keyword>
<dbReference type="FunFam" id="3.30.200.20:FF:000644">
    <property type="entry name" value="Suppressor of npr1-1 constitutive 4"/>
    <property type="match status" value="1"/>
</dbReference>
<dbReference type="InterPro" id="IPR032872">
    <property type="entry name" value="WAK_assoc_C"/>
</dbReference>
<dbReference type="EMBL" id="JBCGBO010000006">
    <property type="protein sequence ID" value="KAK9194525.1"/>
    <property type="molecule type" value="Genomic_DNA"/>
</dbReference>
<dbReference type="InterPro" id="IPR045874">
    <property type="entry name" value="LRK10/LRL21-25-like"/>
</dbReference>
<comment type="caution">
    <text evidence="19">The sequence shown here is derived from an EMBL/GenBank/DDBJ whole genome shotgun (WGS) entry which is preliminary data.</text>
</comment>
<evidence type="ECO:0000256" key="12">
    <source>
        <dbReference type="ARBA" id="ARBA00023180"/>
    </source>
</evidence>
<reference evidence="19 20" key="1">
    <citation type="submission" date="2024-05" db="EMBL/GenBank/DDBJ databases">
        <title>Haplotype-resolved chromosome-level genome assembly of Huyou (Citrus changshanensis).</title>
        <authorList>
            <person name="Miao C."/>
            <person name="Chen W."/>
            <person name="Wu Y."/>
            <person name="Wang L."/>
            <person name="Zhao S."/>
            <person name="Grierson D."/>
            <person name="Xu C."/>
            <person name="Chen K."/>
        </authorList>
    </citation>
    <scope>NUCLEOTIDE SEQUENCE [LARGE SCALE GENOMIC DNA]</scope>
    <source>
        <strain evidence="19">01-14</strain>
        <tissue evidence="19">Leaf</tissue>
    </source>
</reference>
<evidence type="ECO:0000256" key="6">
    <source>
        <dbReference type="ARBA" id="ARBA00022729"/>
    </source>
</evidence>
<evidence type="ECO:0000256" key="13">
    <source>
        <dbReference type="ARBA" id="ARBA00047899"/>
    </source>
</evidence>
<comment type="catalytic activity">
    <reaction evidence="13">
        <text>L-threonyl-[protein] + ATP = O-phospho-L-threonyl-[protein] + ADP + H(+)</text>
        <dbReference type="Rhea" id="RHEA:46608"/>
        <dbReference type="Rhea" id="RHEA-COMP:11060"/>
        <dbReference type="Rhea" id="RHEA-COMP:11605"/>
        <dbReference type="ChEBI" id="CHEBI:15378"/>
        <dbReference type="ChEBI" id="CHEBI:30013"/>
        <dbReference type="ChEBI" id="CHEBI:30616"/>
        <dbReference type="ChEBI" id="CHEBI:61977"/>
        <dbReference type="ChEBI" id="CHEBI:456216"/>
        <dbReference type="EC" id="2.7.11.1"/>
    </reaction>
</comment>
<evidence type="ECO:0000256" key="7">
    <source>
        <dbReference type="ARBA" id="ARBA00022741"/>
    </source>
</evidence>
<dbReference type="FunFam" id="1.10.510.10:FF:000590">
    <property type="entry name" value="PR5-like receptor kinase"/>
    <property type="match status" value="1"/>
</dbReference>
<accession>A0AAP0M5V6</accession>
<dbReference type="PROSITE" id="PS00108">
    <property type="entry name" value="PROTEIN_KINASE_ST"/>
    <property type="match status" value="1"/>
</dbReference>
<dbReference type="GO" id="GO:0016020">
    <property type="term" value="C:membrane"/>
    <property type="evidence" value="ECO:0007669"/>
    <property type="project" value="UniProtKB-SubCell"/>
</dbReference>
<evidence type="ECO:0000256" key="3">
    <source>
        <dbReference type="ARBA" id="ARBA00022527"/>
    </source>
</evidence>
<dbReference type="GO" id="GO:0005524">
    <property type="term" value="F:ATP binding"/>
    <property type="evidence" value="ECO:0007669"/>
    <property type="project" value="UniProtKB-UniRule"/>
</dbReference>
<evidence type="ECO:0000256" key="2">
    <source>
        <dbReference type="ARBA" id="ARBA00012513"/>
    </source>
</evidence>
<dbReference type="PROSITE" id="PS00107">
    <property type="entry name" value="PROTEIN_KINASE_ATP"/>
    <property type="match status" value="1"/>
</dbReference>
<dbReference type="Proteomes" id="UP001428341">
    <property type="component" value="Unassembled WGS sequence"/>
</dbReference>
<evidence type="ECO:0000256" key="8">
    <source>
        <dbReference type="ARBA" id="ARBA00022777"/>
    </source>
</evidence>
<dbReference type="Pfam" id="PF14380">
    <property type="entry name" value="WAK_assoc"/>
    <property type="match status" value="1"/>
</dbReference>
<organism evidence="19 20">
    <name type="scientific">Citrus x changshan-huyou</name>
    <dbReference type="NCBI Taxonomy" id="2935761"/>
    <lineage>
        <taxon>Eukaryota</taxon>
        <taxon>Viridiplantae</taxon>
        <taxon>Streptophyta</taxon>
        <taxon>Embryophyta</taxon>
        <taxon>Tracheophyta</taxon>
        <taxon>Spermatophyta</taxon>
        <taxon>Magnoliopsida</taxon>
        <taxon>eudicotyledons</taxon>
        <taxon>Gunneridae</taxon>
        <taxon>Pentapetalae</taxon>
        <taxon>rosids</taxon>
        <taxon>malvids</taxon>
        <taxon>Sapindales</taxon>
        <taxon>Rutaceae</taxon>
        <taxon>Aurantioideae</taxon>
        <taxon>Citrus</taxon>
    </lineage>
</organism>
<evidence type="ECO:0000256" key="15">
    <source>
        <dbReference type="PROSITE-ProRule" id="PRU10141"/>
    </source>
</evidence>
<dbReference type="InterPro" id="IPR025287">
    <property type="entry name" value="WAK_GUB"/>
</dbReference>
<evidence type="ECO:0000256" key="4">
    <source>
        <dbReference type="ARBA" id="ARBA00022679"/>
    </source>
</evidence>
<dbReference type="GO" id="GO:0030247">
    <property type="term" value="F:polysaccharide binding"/>
    <property type="evidence" value="ECO:0007669"/>
    <property type="project" value="InterPro"/>
</dbReference>
<proteinExistence type="predicted"/>
<dbReference type="Pfam" id="PF13947">
    <property type="entry name" value="GUB_WAK_bind"/>
    <property type="match status" value="1"/>
</dbReference>
<keyword evidence="3" id="KW-0723">Serine/threonine-protein kinase</keyword>
<gene>
    <name evidence="19" type="ORF">WN944_005232</name>
</gene>
<protein>
    <recommendedName>
        <fullName evidence="2">non-specific serine/threonine protein kinase</fullName>
        <ecNumber evidence="2">2.7.11.1</ecNumber>
    </recommendedName>
</protein>
<keyword evidence="10 16" id="KW-1133">Transmembrane helix</keyword>
<keyword evidence="6 17" id="KW-0732">Signal</keyword>
<evidence type="ECO:0000256" key="1">
    <source>
        <dbReference type="ARBA" id="ARBA00004479"/>
    </source>
</evidence>
<comment type="catalytic activity">
    <reaction evidence="14">
        <text>L-seryl-[protein] + ATP = O-phospho-L-seryl-[protein] + ADP + H(+)</text>
        <dbReference type="Rhea" id="RHEA:17989"/>
        <dbReference type="Rhea" id="RHEA-COMP:9863"/>
        <dbReference type="Rhea" id="RHEA-COMP:11604"/>
        <dbReference type="ChEBI" id="CHEBI:15378"/>
        <dbReference type="ChEBI" id="CHEBI:29999"/>
        <dbReference type="ChEBI" id="CHEBI:30616"/>
        <dbReference type="ChEBI" id="CHEBI:83421"/>
        <dbReference type="ChEBI" id="CHEBI:456216"/>
        <dbReference type="EC" id="2.7.11.1"/>
    </reaction>
</comment>
<keyword evidence="8" id="KW-0418">Kinase</keyword>
<evidence type="ECO:0000313" key="20">
    <source>
        <dbReference type="Proteomes" id="UP001428341"/>
    </source>
</evidence>
<evidence type="ECO:0000256" key="17">
    <source>
        <dbReference type="SAM" id="SignalP"/>
    </source>
</evidence>